<dbReference type="Gene3D" id="3.40.640.10">
    <property type="entry name" value="Type I PLP-dependent aspartate aminotransferase-like (Major domain)"/>
    <property type="match status" value="1"/>
</dbReference>
<evidence type="ECO:0000256" key="2">
    <source>
        <dbReference type="ARBA" id="ARBA00006966"/>
    </source>
</evidence>
<evidence type="ECO:0000256" key="1">
    <source>
        <dbReference type="ARBA" id="ARBA00001933"/>
    </source>
</evidence>
<dbReference type="OrthoDB" id="10261951at2759"/>
<dbReference type="Proteomes" id="UP000007879">
    <property type="component" value="Unassembled WGS sequence"/>
</dbReference>
<feature type="domain" description="Aromatic amino acid beta-eliminating lyase/threonine aldolase" evidence="6">
    <location>
        <begin position="38"/>
        <end position="325"/>
    </location>
</feature>
<dbReference type="InterPro" id="IPR015421">
    <property type="entry name" value="PyrdxlP-dep_Trfase_major"/>
</dbReference>
<evidence type="ECO:0000256" key="4">
    <source>
        <dbReference type="ARBA" id="ARBA00023239"/>
    </source>
</evidence>
<dbReference type="GO" id="GO:0005829">
    <property type="term" value="C:cytosol"/>
    <property type="evidence" value="ECO:0007669"/>
    <property type="project" value="TreeGrafter"/>
</dbReference>
<name>A0A1X7VBZ3_AMPQE</name>
<comment type="similarity">
    <text evidence="2">Belongs to the threonine aldolase family.</text>
</comment>
<dbReference type="EnsemblMetazoa" id="XM_003384997.3">
    <property type="protein sequence ID" value="XP_003385045.2"/>
    <property type="gene ID" value="LOC100640660"/>
</dbReference>
<dbReference type="InterPro" id="IPR015422">
    <property type="entry name" value="PyrdxlP-dep_Trfase_small"/>
</dbReference>
<dbReference type="OMA" id="VQTNIVI"/>
<organism evidence="7">
    <name type="scientific">Amphimedon queenslandica</name>
    <name type="common">Sponge</name>
    <dbReference type="NCBI Taxonomy" id="400682"/>
    <lineage>
        <taxon>Eukaryota</taxon>
        <taxon>Metazoa</taxon>
        <taxon>Porifera</taxon>
        <taxon>Demospongiae</taxon>
        <taxon>Heteroscleromorpha</taxon>
        <taxon>Haplosclerida</taxon>
        <taxon>Niphatidae</taxon>
        <taxon>Amphimedon</taxon>
    </lineage>
</organism>
<evidence type="ECO:0000259" key="6">
    <source>
        <dbReference type="Pfam" id="PF01212"/>
    </source>
</evidence>
<dbReference type="InterPro" id="IPR023603">
    <property type="entry name" value="Low_specificity_L-TA-like"/>
</dbReference>
<dbReference type="GO" id="GO:0008732">
    <property type="term" value="F:L-allo-threonine aldolase activity"/>
    <property type="evidence" value="ECO:0007669"/>
    <property type="project" value="TreeGrafter"/>
</dbReference>
<evidence type="ECO:0000256" key="3">
    <source>
        <dbReference type="ARBA" id="ARBA00022898"/>
    </source>
</evidence>
<feature type="modified residue" description="N6-(pyridoxal phosphate)lysine" evidence="5">
    <location>
        <position position="238"/>
    </location>
</feature>
<dbReference type="FunFam" id="3.90.1150.10:FF:000041">
    <property type="entry name" value="Low-specificity L-threonine aldolase"/>
    <property type="match status" value="1"/>
</dbReference>
<keyword evidence="8" id="KW-1185">Reference proteome</keyword>
<keyword evidence="3" id="KW-0663">Pyridoxal phosphate</keyword>
<dbReference type="GO" id="GO:0006545">
    <property type="term" value="P:glycine biosynthetic process"/>
    <property type="evidence" value="ECO:0007669"/>
    <property type="project" value="TreeGrafter"/>
</dbReference>
<sequence>MSANTVLKRVAAAFDSSLFLRPLCKLYKTNMASTRVVDMRSDTVTTPTEPMRAAMAGAAVGDDVYGEDPTAIALQGKMASLLGKEAGLFLPTGTMSNLAALMCHANGRGEEVILGDRSHISIWEQGAIASLGGIFPRQVRNNPDGTLDLDELVSKIHPGGHDGHYCLTKAIVIENTQNFCGGAPISPEYMDKVASIARKHSLKIHVDGARLFNAATALDVEAKELVKHADTVSVCLSKGLGAPVGSVLVGSKETIDRCHRIRKALGGGMRQIGVLAAPGLVALETILPLLKTDHENAKLFAQGVAGFGEFGVTVDVERVRSNMVLFSIERDDLRAERFCEFMEEEGSSDSPPFLKARLLAQGTDGKVVRAVFHHQVSREDTEDVLKKMRNILSKKY</sequence>
<reference evidence="8" key="1">
    <citation type="journal article" date="2010" name="Nature">
        <title>The Amphimedon queenslandica genome and the evolution of animal complexity.</title>
        <authorList>
            <person name="Srivastava M."/>
            <person name="Simakov O."/>
            <person name="Chapman J."/>
            <person name="Fahey B."/>
            <person name="Gauthier M.E."/>
            <person name="Mitros T."/>
            <person name="Richards G.S."/>
            <person name="Conaco C."/>
            <person name="Dacre M."/>
            <person name="Hellsten U."/>
            <person name="Larroux C."/>
            <person name="Putnam N.H."/>
            <person name="Stanke M."/>
            <person name="Adamska M."/>
            <person name="Darling A."/>
            <person name="Degnan S.M."/>
            <person name="Oakley T.H."/>
            <person name="Plachetzki D.C."/>
            <person name="Zhai Y."/>
            <person name="Adamski M."/>
            <person name="Calcino A."/>
            <person name="Cummins S.F."/>
            <person name="Goodstein D.M."/>
            <person name="Harris C."/>
            <person name="Jackson D.J."/>
            <person name="Leys S.P."/>
            <person name="Shu S."/>
            <person name="Woodcroft B.J."/>
            <person name="Vervoort M."/>
            <person name="Kosik K.S."/>
            <person name="Manning G."/>
            <person name="Degnan B.M."/>
            <person name="Rokhsar D.S."/>
        </authorList>
    </citation>
    <scope>NUCLEOTIDE SEQUENCE [LARGE SCALE GENOMIC DNA]</scope>
</reference>
<reference evidence="7" key="2">
    <citation type="submission" date="2017-05" db="UniProtKB">
        <authorList>
            <consortium name="EnsemblMetazoa"/>
        </authorList>
    </citation>
    <scope>IDENTIFICATION</scope>
</reference>
<dbReference type="InParanoid" id="A0A1X7VBZ3"/>
<dbReference type="PANTHER" id="PTHR48097">
    <property type="entry name" value="L-THREONINE ALDOLASE-RELATED"/>
    <property type="match status" value="1"/>
</dbReference>
<protein>
    <recommendedName>
        <fullName evidence="6">Aromatic amino acid beta-eliminating lyase/threonine aldolase domain-containing protein</fullName>
    </recommendedName>
</protein>
<comment type="cofactor">
    <cofactor evidence="1">
        <name>pyridoxal 5'-phosphate</name>
        <dbReference type="ChEBI" id="CHEBI:597326"/>
    </cofactor>
</comment>
<dbReference type="NCBIfam" id="NF041359">
    <property type="entry name" value="GntG_guanitoxin"/>
    <property type="match status" value="1"/>
</dbReference>
<dbReference type="SUPFAM" id="SSF53383">
    <property type="entry name" value="PLP-dependent transferases"/>
    <property type="match status" value="1"/>
</dbReference>
<dbReference type="KEGG" id="aqu:100640660"/>
<gene>
    <name evidence="7" type="primary">100640660</name>
</gene>
<dbReference type="STRING" id="400682.A0A1X7VBZ3"/>
<dbReference type="InterPro" id="IPR001597">
    <property type="entry name" value="ArAA_b-elim_lyase/Thr_aldolase"/>
</dbReference>
<dbReference type="PIRSF" id="PIRSF017617">
    <property type="entry name" value="Thr_aldolase"/>
    <property type="match status" value="1"/>
</dbReference>
<dbReference type="AlphaFoldDB" id="A0A1X7VBZ3"/>
<dbReference type="Pfam" id="PF01212">
    <property type="entry name" value="Beta_elim_lyase"/>
    <property type="match status" value="1"/>
</dbReference>
<dbReference type="GO" id="GO:0006567">
    <property type="term" value="P:L-threonine catabolic process"/>
    <property type="evidence" value="ECO:0007669"/>
    <property type="project" value="TreeGrafter"/>
</dbReference>
<proteinExistence type="inferred from homology"/>
<dbReference type="eggNOG" id="KOG1368">
    <property type="taxonomic scope" value="Eukaryota"/>
</dbReference>
<evidence type="ECO:0000313" key="8">
    <source>
        <dbReference type="Proteomes" id="UP000007879"/>
    </source>
</evidence>
<evidence type="ECO:0000313" key="7">
    <source>
        <dbReference type="EnsemblMetazoa" id="Aqu2.1.37264_001"/>
    </source>
</evidence>
<accession>A0A1X7VBZ3</accession>
<dbReference type="InterPro" id="IPR015424">
    <property type="entry name" value="PyrdxlP-dep_Trfase"/>
</dbReference>
<dbReference type="PANTHER" id="PTHR48097:SF9">
    <property type="entry name" value="L-THREONINE ALDOLASE"/>
    <property type="match status" value="1"/>
</dbReference>
<keyword evidence="4" id="KW-0456">Lyase</keyword>
<dbReference type="FunFam" id="3.40.640.10:FF:000030">
    <property type="entry name" value="Low-specificity L-threonine aldolase"/>
    <property type="match status" value="1"/>
</dbReference>
<evidence type="ECO:0000256" key="5">
    <source>
        <dbReference type="PIRSR" id="PIRSR017617-1"/>
    </source>
</evidence>
<dbReference type="EnsemblMetazoa" id="Aqu2.1.37264_001">
    <property type="protein sequence ID" value="Aqu2.1.37264_001"/>
    <property type="gene ID" value="Aqu2.1.37264"/>
</dbReference>
<dbReference type="Gene3D" id="3.90.1150.10">
    <property type="entry name" value="Aspartate Aminotransferase, domain 1"/>
    <property type="match status" value="1"/>
</dbReference>